<reference evidence="2 3" key="1">
    <citation type="submission" date="2019-03" db="EMBL/GenBank/DDBJ databases">
        <title>San Antonio Military Medical Center submission to MRSN (WRAIR), pending publication.</title>
        <authorList>
            <person name="Blyth D.M."/>
            <person name="Mccarthy S.L."/>
            <person name="Schall S.E."/>
            <person name="Stam J.A."/>
            <person name="Ong A.C."/>
            <person name="Mcgann P.T."/>
        </authorList>
    </citation>
    <scope>NUCLEOTIDE SEQUENCE [LARGE SCALE GENOMIC DNA]</scope>
    <source>
        <strain evidence="2 3">MRSN571793</strain>
    </source>
</reference>
<keyword evidence="3" id="KW-1185">Reference proteome</keyword>
<dbReference type="Pfam" id="PF12728">
    <property type="entry name" value="HTH_17"/>
    <property type="match status" value="1"/>
</dbReference>
<dbReference type="EMBL" id="SOML01000005">
    <property type="protein sequence ID" value="TFD96400.1"/>
    <property type="molecule type" value="Genomic_DNA"/>
</dbReference>
<name>A0A4Y8L5P8_9BACT</name>
<dbReference type="AlphaFoldDB" id="A0A4Y8L5P8"/>
<dbReference type="OrthoDB" id="1002363at2"/>
<feature type="domain" description="Helix-turn-helix" evidence="1">
    <location>
        <begin position="18"/>
        <end position="67"/>
    </location>
</feature>
<gene>
    <name evidence="2" type="ORF">E2605_09520</name>
</gene>
<dbReference type="InterPro" id="IPR041657">
    <property type="entry name" value="HTH_17"/>
</dbReference>
<proteinExistence type="predicted"/>
<organism evidence="2 3">
    <name type="scientific">Dysgonomonas capnocytophagoides</name>
    <dbReference type="NCBI Taxonomy" id="45254"/>
    <lineage>
        <taxon>Bacteria</taxon>
        <taxon>Pseudomonadati</taxon>
        <taxon>Bacteroidota</taxon>
        <taxon>Bacteroidia</taxon>
        <taxon>Bacteroidales</taxon>
        <taxon>Dysgonomonadaceae</taxon>
        <taxon>Dysgonomonas</taxon>
    </lineage>
</organism>
<dbReference type="GO" id="GO:0003677">
    <property type="term" value="F:DNA binding"/>
    <property type="evidence" value="ECO:0007669"/>
    <property type="project" value="UniProtKB-KW"/>
</dbReference>
<evidence type="ECO:0000313" key="3">
    <source>
        <dbReference type="Proteomes" id="UP000297861"/>
    </source>
</evidence>
<accession>A0A4Y8L5P8</accession>
<sequence length="76" mass="9001">MNMDFELRPTCDISLKTWLNEKELMVYISLSQPKVREARESKGLPFFDLMGRIMYERTAVDAWIRKESKKSGISRK</sequence>
<keyword evidence="2" id="KW-0238">DNA-binding</keyword>
<comment type="caution">
    <text evidence="2">The sequence shown here is derived from an EMBL/GenBank/DDBJ whole genome shotgun (WGS) entry which is preliminary data.</text>
</comment>
<protein>
    <submittedName>
        <fullName evidence="2">DNA-binding protein</fullName>
    </submittedName>
</protein>
<evidence type="ECO:0000313" key="2">
    <source>
        <dbReference type="EMBL" id="TFD96400.1"/>
    </source>
</evidence>
<evidence type="ECO:0000259" key="1">
    <source>
        <dbReference type="Pfam" id="PF12728"/>
    </source>
</evidence>
<dbReference type="Proteomes" id="UP000297861">
    <property type="component" value="Unassembled WGS sequence"/>
</dbReference>
<dbReference type="RefSeq" id="WP_134436272.1">
    <property type="nucleotide sequence ID" value="NZ_SOML01000005.1"/>
</dbReference>